<dbReference type="EMBL" id="CP015118">
    <property type="protein sequence ID" value="ARN23127.1"/>
    <property type="molecule type" value="Genomic_DNA"/>
</dbReference>
<dbReference type="KEGG" id="rgu:A4W93_26285"/>
<dbReference type="OrthoDB" id="9035198at2"/>
<evidence type="ECO:0000313" key="6">
    <source>
        <dbReference type="EMBL" id="ARN23127.1"/>
    </source>
</evidence>
<accession>A0A1W6LG06</accession>
<keyword evidence="7" id="KW-1185">Reference proteome</keyword>
<evidence type="ECO:0000256" key="2">
    <source>
        <dbReference type="ARBA" id="ARBA00022448"/>
    </source>
</evidence>
<gene>
    <name evidence="6" type="ORF">A4W93_26285</name>
</gene>
<organism evidence="6 7">
    <name type="scientific">Piscinibacter gummiphilus</name>
    <dbReference type="NCBI Taxonomy" id="946333"/>
    <lineage>
        <taxon>Bacteria</taxon>
        <taxon>Pseudomonadati</taxon>
        <taxon>Pseudomonadota</taxon>
        <taxon>Betaproteobacteria</taxon>
        <taxon>Burkholderiales</taxon>
        <taxon>Sphaerotilaceae</taxon>
        <taxon>Piscinibacter</taxon>
    </lineage>
</organism>
<dbReference type="GO" id="GO:0022857">
    <property type="term" value="F:transmembrane transporter activity"/>
    <property type="evidence" value="ECO:0007669"/>
    <property type="project" value="InterPro"/>
</dbReference>
<evidence type="ECO:0000313" key="7">
    <source>
        <dbReference type="Proteomes" id="UP000193427"/>
    </source>
</evidence>
<evidence type="ECO:0000256" key="4">
    <source>
        <dbReference type="ARBA" id="ARBA00022989"/>
    </source>
</evidence>
<dbReference type="AlphaFoldDB" id="A0A1W6LG06"/>
<proteinExistence type="predicted"/>
<dbReference type="RefSeq" id="WP_085753440.1">
    <property type="nucleotide sequence ID" value="NZ_BSPR01000017.1"/>
</dbReference>
<dbReference type="PANTHER" id="PTHR23502:SF132">
    <property type="entry name" value="POLYAMINE TRANSPORTER 2-RELATED"/>
    <property type="match status" value="1"/>
</dbReference>
<dbReference type="STRING" id="946333.A4W93_26285"/>
<sequence>MIPTALRTILPLSLVTCTSMLAMDLYLPAVPSLLGALGISVPLAQATVAVFLAGLAASQLFWGAALNRLGPRRCVLVGGGLLVATSAGCALAPDIAWLLAMRFVQGAAAGAAAVVAPSVVRATLGDHDAVRGLAAISMIESAVPAAGPVLGAALLLVTDWRGTFWVLAAVTFAVLPFVVKVSPKVLPGLDRSVPSGYGTLLRHGKFVRIALSQALCMGALLTFVASAPQLVVNAFGLGNAAFATLQVLSVATFMVAASQSGRISKGVGAPRAIQIGAGLHVLLCALLLAASLAGSLPFTALLLFWCAFCGALAVRGPASFSEALSLPPSQMGRASALMMLAILLAGALGTQAVAPFLAGTSPAPLALAMLLMCGAAFALVTPAPKALA</sequence>
<keyword evidence="2" id="KW-0813">Transport</keyword>
<dbReference type="Proteomes" id="UP000193427">
    <property type="component" value="Chromosome"/>
</dbReference>
<keyword evidence="5" id="KW-0472">Membrane</keyword>
<dbReference type="InterPro" id="IPR020846">
    <property type="entry name" value="MFS_dom"/>
</dbReference>
<reference evidence="6 7" key="1">
    <citation type="submission" date="2016-04" db="EMBL/GenBank/DDBJ databases">
        <title>Complete genome sequence of natural rubber-degrading, novel Gram-negative bacterium, Rhizobacter gummiphilus strain NS21.</title>
        <authorList>
            <person name="Tabata M."/>
            <person name="Kasai D."/>
            <person name="Fukuda M."/>
        </authorList>
    </citation>
    <scope>NUCLEOTIDE SEQUENCE [LARGE SCALE GENOMIC DNA]</scope>
    <source>
        <strain evidence="6 7">NS21</strain>
    </source>
</reference>
<dbReference type="PANTHER" id="PTHR23502">
    <property type="entry name" value="MAJOR FACILITATOR SUPERFAMILY"/>
    <property type="match status" value="1"/>
</dbReference>
<evidence type="ECO:0000256" key="1">
    <source>
        <dbReference type="ARBA" id="ARBA00004141"/>
    </source>
</evidence>
<evidence type="ECO:0000256" key="5">
    <source>
        <dbReference type="ARBA" id="ARBA00023136"/>
    </source>
</evidence>
<dbReference type="InterPro" id="IPR011701">
    <property type="entry name" value="MFS"/>
</dbReference>
<keyword evidence="4" id="KW-1133">Transmembrane helix</keyword>
<dbReference type="PROSITE" id="PS50850">
    <property type="entry name" value="MFS"/>
    <property type="match status" value="1"/>
</dbReference>
<dbReference type="InterPro" id="IPR036259">
    <property type="entry name" value="MFS_trans_sf"/>
</dbReference>
<evidence type="ECO:0000256" key="3">
    <source>
        <dbReference type="ARBA" id="ARBA00022692"/>
    </source>
</evidence>
<name>A0A1W6LG06_9BURK</name>
<dbReference type="GO" id="GO:0005886">
    <property type="term" value="C:plasma membrane"/>
    <property type="evidence" value="ECO:0007669"/>
    <property type="project" value="TreeGrafter"/>
</dbReference>
<dbReference type="Gene3D" id="1.20.1720.10">
    <property type="entry name" value="Multidrug resistance protein D"/>
    <property type="match status" value="1"/>
</dbReference>
<protein>
    <submittedName>
        <fullName evidence="6">Uncharacterized protein</fullName>
    </submittedName>
</protein>
<dbReference type="SUPFAM" id="SSF103473">
    <property type="entry name" value="MFS general substrate transporter"/>
    <property type="match status" value="1"/>
</dbReference>
<keyword evidence="3" id="KW-0812">Transmembrane</keyword>
<dbReference type="Pfam" id="PF07690">
    <property type="entry name" value="MFS_1"/>
    <property type="match status" value="1"/>
</dbReference>
<comment type="subcellular location">
    <subcellularLocation>
        <location evidence="1">Membrane</location>
        <topology evidence="1">Multi-pass membrane protein</topology>
    </subcellularLocation>
</comment>